<dbReference type="InterPro" id="IPR036890">
    <property type="entry name" value="HATPase_C_sf"/>
</dbReference>
<dbReference type="InterPro" id="IPR010559">
    <property type="entry name" value="Sig_transdc_His_kin_internal"/>
</dbReference>
<evidence type="ECO:0000313" key="4">
    <source>
        <dbReference type="EMBL" id="TGE25955.1"/>
    </source>
</evidence>
<dbReference type="Proteomes" id="UP000297549">
    <property type="component" value="Unassembled WGS sequence"/>
</dbReference>
<dbReference type="GO" id="GO:0016020">
    <property type="term" value="C:membrane"/>
    <property type="evidence" value="ECO:0007669"/>
    <property type="project" value="InterPro"/>
</dbReference>
<name>A0A4Z0Q8B5_9BACT</name>
<sequence>MAHLLPFRLRSLRPIIIHFLIWAGYLAYEGIFLFIINNVRLNIWESSIHFMLQAMLFYVNSLVLLPRFFARRAYLTYAVSLVLLMAVFGVLRYCATVYLLPLMTDNLVYSFTTPKLFWGVALYRAIYFILLSLGYWFSRNAIQLEKQKRAQEQELRNTERSLMEANLAFLKSQINPHFLFNALNFLYAQAYPHSESTAKGILLLSDIMRYALKDDDNNGKVMLEKEVQHIHNYIAINQLRFSNRLQIEFEVAGSVQFLMILPLVLITFVENCFKHGELHDPQNPLRIQVRTENNRLYFRTHNKKRNGPKEKTTGIGLVNTQKRLDLVYADRYTLAVTNEPEFYTCQLTIDL</sequence>
<dbReference type="OrthoDB" id="9792992at2"/>
<dbReference type="Gene3D" id="3.30.565.10">
    <property type="entry name" value="Histidine kinase-like ATPase, C-terminal domain"/>
    <property type="match status" value="1"/>
</dbReference>
<keyword evidence="5" id="KW-1185">Reference proteome</keyword>
<keyword evidence="2" id="KW-1133">Transmembrane helix</keyword>
<dbReference type="GO" id="GO:0000155">
    <property type="term" value="F:phosphorelay sensor kinase activity"/>
    <property type="evidence" value="ECO:0007669"/>
    <property type="project" value="InterPro"/>
</dbReference>
<feature type="transmembrane region" description="Helical" evidence="2">
    <location>
        <begin position="12"/>
        <end position="36"/>
    </location>
</feature>
<feature type="transmembrane region" description="Helical" evidence="2">
    <location>
        <begin position="48"/>
        <end position="65"/>
    </location>
</feature>
<dbReference type="PANTHER" id="PTHR34220">
    <property type="entry name" value="SENSOR HISTIDINE KINASE YPDA"/>
    <property type="match status" value="1"/>
</dbReference>
<accession>A0A4Z0Q8B5</accession>
<dbReference type="SUPFAM" id="SSF55874">
    <property type="entry name" value="ATPase domain of HSP90 chaperone/DNA topoisomerase II/histidine kinase"/>
    <property type="match status" value="1"/>
</dbReference>
<dbReference type="InterPro" id="IPR050640">
    <property type="entry name" value="Bact_2-comp_sensor_kinase"/>
</dbReference>
<gene>
    <name evidence="4" type="ORF">E5K00_12410</name>
</gene>
<evidence type="ECO:0000256" key="2">
    <source>
        <dbReference type="SAM" id="Phobius"/>
    </source>
</evidence>
<proteinExistence type="predicted"/>
<feature type="transmembrane region" description="Helical" evidence="2">
    <location>
        <begin position="120"/>
        <end position="138"/>
    </location>
</feature>
<feature type="domain" description="Signal transduction histidine kinase internal region" evidence="3">
    <location>
        <begin position="165"/>
        <end position="245"/>
    </location>
</feature>
<keyword evidence="1" id="KW-0175">Coiled coil</keyword>
<reference evidence="4 5" key="1">
    <citation type="submission" date="2019-04" db="EMBL/GenBank/DDBJ databases">
        <authorList>
            <person name="Feng G."/>
            <person name="Zhang J."/>
            <person name="Zhu H."/>
        </authorList>
    </citation>
    <scope>NUCLEOTIDE SEQUENCE [LARGE SCALE GENOMIC DNA]</scope>
    <source>
        <strain evidence="4 5">JCM 31653</strain>
    </source>
</reference>
<dbReference type="PANTHER" id="PTHR34220:SF7">
    <property type="entry name" value="SENSOR HISTIDINE KINASE YPDA"/>
    <property type="match status" value="1"/>
</dbReference>
<evidence type="ECO:0000259" key="3">
    <source>
        <dbReference type="Pfam" id="PF06580"/>
    </source>
</evidence>
<protein>
    <recommendedName>
        <fullName evidence="3">Signal transduction histidine kinase internal region domain-containing protein</fullName>
    </recommendedName>
</protein>
<evidence type="ECO:0000313" key="5">
    <source>
        <dbReference type="Proteomes" id="UP000297549"/>
    </source>
</evidence>
<evidence type="ECO:0000256" key="1">
    <source>
        <dbReference type="SAM" id="Coils"/>
    </source>
</evidence>
<feature type="transmembrane region" description="Helical" evidence="2">
    <location>
        <begin position="77"/>
        <end position="100"/>
    </location>
</feature>
<comment type="caution">
    <text evidence="4">The sequence shown here is derived from an EMBL/GenBank/DDBJ whole genome shotgun (WGS) entry which is preliminary data.</text>
</comment>
<dbReference type="Pfam" id="PF06580">
    <property type="entry name" value="His_kinase"/>
    <property type="match status" value="1"/>
</dbReference>
<feature type="coiled-coil region" evidence="1">
    <location>
        <begin position="141"/>
        <end position="168"/>
    </location>
</feature>
<keyword evidence="2" id="KW-0812">Transmembrane</keyword>
<organism evidence="4 5">
    <name type="scientific">Hymenobacter aquaticus</name>
    <dbReference type="NCBI Taxonomy" id="1867101"/>
    <lineage>
        <taxon>Bacteria</taxon>
        <taxon>Pseudomonadati</taxon>
        <taxon>Bacteroidota</taxon>
        <taxon>Cytophagia</taxon>
        <taxon>Cytophagales</taxon>
        <taxon>Hymenobacteraceae</taxon>
        <taxon>Hymenobacter</taxon>
    </lineage>
</organism>
<dbReference type="EMBL" id="SRLC01000001">
    <property type="protein sequence ID" value="TGE25955.1"/>
    <property type="molecule type" value="Genomic_DNA"/>
</dbReference>
<keyword evidence="2" id="KW-0472">Membrane</keyword>
<dbReference type="AlphaFoldDB" id="A0A4Z0Q8B5"/>